<organism evidence="8 9">
    <name type="scientific">Claviceps africana</name>
    <dbReference type="NCBI Taxonomy" id="83212"/>
    <lineage>
        <taxon>Eukaryota</taxon>
        <taxon>Fungi</taxon>
        <taxon>Dikarya</taxon>
        <taxon>Ascomycota</taxon>
        <taxon>Pezizomycotina</taxon>
        <taxon>Sordariomycetes</taxon>
        <taxon>Hypocreomycetidae</taxon>
        <taxon>Hypocreales</taxon>
        <taxon>Clavicipitaceae</taxon>
        <taxon>Claviceps</taxon>
    </lineage>
</organism>
<dbReference type="OrthoDB" id="28112at2759"/>
<sequence>MAGVAGKARFYLERCVPQLREWEEKELFSKDEIRTIVQKRNEYEHRVLSPGNLPSDWSAYAKWEQSLEALRCKRCKRLKIYHLNSAHAGQARVMTIYERSVNRHPGSSELWREYLSYTASVKAAKRWRKTMTGALRMMPHDADLWIMAGRRSAGHGDMASARGFFMRGCRFCNKDCRLWVEYAKVEMEWLVKVDTRKKTQGADALRPDRADDDDELRIVGSDDDDDHDEEEEGDDGDSLPRPSKAQAQVINKRASEQLKSNPAMDGAIPIAIFNISRKQAFYSPEVAETFFFLFTSFKTLSVEPRISQHVLDALNEEFPNHPSTCNCYVRQPILGVSPNTADFPRGLREVMARLGDKLDSTTDKVELARKTAAWIDGYLALGDLDDAIRTVLEHIRGELALS</sequence>
<evidence type="ECO:0000256" key="5">
    <source>
        <dbReference type="ARBA" id="ARBA00023242"/>
    </source>
</evidence>
<keyword evidence="4" id="KW-0677">Repeat</keyword>
<dbReference type="GO" id="GO:0030515">
    <property type="term" value="F:snoRNA binding"/>
    <property type="evidence" value="ECO:0007669"/>
    <property type="project" value="InterPro"/>
</dbReference>
<evidence type="ECO:0000313" key="9">
    <source>
        <dbReference type="Proteomes" id="UP000811619"/>
    </source>
</evidence>
<keyword evidence="5" id="KW-0539">Nucleus</keyword>
<dbReference type="PANTHER" id="PTHR23271">
    <property type="entry name" value="HEPATOCELLULAR CARCINOMA-ASSOCIATED ANTIGEN 66"/>
    <property type="match status" value="1"/>
</dbReference>
<reference evidence="8" key="1">
    <citation type="journal article" date="2020" name="bioRxiv">
        <title>Whole genome comparisons of ergot fungi reveals the divergence and evolution of species within the genus Claviceps are the result of varying mechanisms driving genome evolution and host range expansion.</title>
        <authorList>
            <person name="Wyka S.A."/>
            <person name="Mondo S.J."/>
            <person name="Liu M."/>
            <person name="Dettman J."/>
            <person name="Nalam V."/>
            <person name="Broders K.D."/>
        </authorList>
    </citation>
    <scope>NUCLEOTIDE SEQUENCE</scope>
    <source>
        <strain evidence="8">CCC 489</strain>
    </source>
</reference>
<dbReference type="InterPro" id="IPR013949">
    <property type="entry name" value="Utp6"/>
</dbReference>
<dbReference type="SMART" id="SM00386">
    <property type="entry name" value="HAT"/>
    <property type="match status" value="3"/>
</dbReference>
<evidence type="ECO:0000256" key="4">
    <source>
        <dbReference type="ARBA" id="ARBA00022737"/>
    </source>
</evidence>
<evidence type="ECO:0000256" key="1">
    <source>
        <dbReference type="ARBA" id="ARBA00004604"/>
    </source>
</evidence>
<name>A0A8K0JD36_9HYPO</name>
<feature type="compositionally biased region" description="Acidic residues" evidence="6">
    <location>
        <begin position="210"/>
        <end position="237"/>
    </location>
</feature>
<evidence type="ECO:0000256" key="3">
    <source>
        <dbReference type="ARBA" id="ARBA00022552"/>
    </source>
</evidence>
<dbReference type="InterPro" id="IPR003107">
    <property type="entry name" value="HAT"/>
</dbReference>
<comment type="similarity">
    <text evidence="2">Belongs to the UTP6 family.</text>
</comment>
<dbReference type="Proteomes" id="UP000811619">
    <property type="component" value="Unassembled WGS sequence"/>
</dbReference>
<keyword evidence="9" id="KW-1185">Reference proteome</keyword>
<dbReference type="SUPFAM" id="SSF48452">
    <property type="entry name" value="TPR-like"/>
    <property type="match status" value="1"/>
</dbReference>
<dbReference type="InterPro" id="IPR011990">
    <property type="entry name" value="TPR-like_helical_dom_sf"/>
</dbReference>
<evidence type="ECO:0000256" key="2">
    <source>
        <dbReference type="ARBA" id="ARBA00010734"/>
    </source>
</evidence>
<keyword evidence="3" id="KW-0698">rRNA processing</keyword>
<dbReference type="EMBL" id="SRPY01000020">
    <property type="protein sequence ID" value="KAG5930262.1"/>
    <property type="molecule type" value="Genomic_DNA"/>
</dbReference>
<comment type="caution">
    <text evidence="8">The sequence shown here is derived from an EMBL/GenBank/DDBJ whole genome shotgun (WGS) entry which is preliminary data.</text>
</comment>
<feature type="region of interest" description="Disordered" evidence="6">
    <location>
        <begin position="200"/>
        <end position="248"/>
    </location>
</feature>
<evidence type="ECO:0000256" key="6">
    <source>
        <dbReference type="SAM" id="MobiDB-lite"/>
    </source>
</evidence>
<comment type="subcellular location">
    <subcellularLocation>
        <location evidence="1">Nucleus</location>
        <location evidence="1">Nucleolus</location>
    </subcellularLocation>
</comment>
<protein>
    <recommendedName>
        <fullName evidence="7">U3 small nucleolar RNA-associated protein 6 N-terminal domain-containing protein</fullName>
    </recommendedName>
</protein>
<proteinExistence type="inferred from homology"/>
<evidence type="ECO:0000313" key="8">
    <source>
        <dbReference type="EMBL" id="KAG5930262.1"/>
    </source>
</evidence>
<accession>A0A8K0JD36</accession>
<feature type="domain" description="U3 small nucleolar RNA-associated protein 6 N-terminal" evidence="7">
    <location>
        <begin position="12"/>
        <end position="85"/>
    </location>
</feature>
<dbReference type="Gene3D" id="1.25.40.10">
    <property type="entry name" value="Tetratricopeptide repeat domain"/>
    <property type="match status" value="1"/>
</dbReference>
<dbReference type="Pfam" id="PF08640">
    <property type="entry name" value="U3_assoc_6"/>
    <property type="match status" value="1"/>
</dbReference>
<dbReference type="PANTHER" id="PTHR23271:SF1">
    <property type="entry name" value="U3 SMALL NUCLEOLAR RNA-ASSOCIATED PROTEIN 6 HOMOLOG"/>
    <property type="match status" value="1"/>
</dbReference>
<gene>
    <name evidence="8" type="ORF">E4U42_002474</name>
</gene>
<dbReference type="GO" id="GO:0000462">
    <property type="term" value="P:maturation of SSU-rRNA from tricistronic rRNA transcript (SSU-rRNA, 5.8S rRNA, LSU-rRNA)"/>
    <property type="evidence" value="ECO:0007669"/>
    <property type="project" value="InterPro"/>
</dbReference>
<dbReference type="AlphaFoldDB" id="A0A8K0JD36"/>
<dbReference type="InterPro" id="IPR055347">
    <property type="entry name" value="UTP6_N"/>
</dbReference>
<dbReference type="GO" id="GO:0032040">
    <property type="term" value="C:small-subunit processome"/>
    <property type="evidence" value="ECO:0007669"/>
    <property type="project" value="TreeGrafter"/>
</dbReference>
<dbReference type="GO" id="GO:0034388">
    <property type="term" value="C:Pwp2p-containing subcomplex of 90S preribosome"/>
    <property type="evidence" value="ECO:0007669"/>
    <property type="project" value="TreeGrafter"/>
</dbReference>
<evidence type="ECO:0000259" key="7">
    <source>
        <dbReference type="Pfam" id="PF08640"/>
    </source>
</evidence>